<feature type="compositionally biased region" description="Low complexity" evidence="1">
    <location>
        <begin position="377"/>
        <end position="418"/>
    </location>
</feature>
<evidence type="ECO:0000313" key="2">
    <source>
        <dbReference type="EMBL" id="MFC3963267.1"/>
    </source>
</evidence>
<feature type="region of interest" description="Disordered" evidence="1">
    <location>
        <begin position="373"/>
        <end position="418"/>
    </location>
</feature>
<evidence type="ECO:0000256" key="1">
    <source>
        <dbReference type="SAM" id="MobiDB-lite"/>
    </source>
</evidence>
<comment type="caution">
    <text evidence="2">The sequence shown here is derived from an EMBL/GenBank/DDBJ whole genome shotgun (WGS) entry which is preliminary data.</text>
</comment>
<evidence type="ECO:0000313" key="3">
    <source>
        <dbReference type="Proteomes" id="UP001595696"/>
    </source>
</evidence>
<reference evidence="3" key="1">
    <citation type="journal article" date="2019" name="Int. J. Syst. Evol. Microbiol.">
        <title>The Global Catalogue of Microorganisms (GCM) 10K type strain sequencing project: providing services to taxonomists for standard genome sequencing and annotation.</title>
        <authorList>
            <consortium name="The Broad Institute Genomics Platform"/>
            <consortium name="The Broad Institute Genome Sequencing Center for Infectious Disease"/>
            <person name="Wu L."/>
            <person name="Ma J."/>
        </authorList>
    </citation>
    <scope>NUCLEOTIDE SEQUENCE [LARGE SCALE GENOMIC DNA]</scope>
    <source>
        <strain evidence="3">CGMCC 4.7330</strain>
    </source>
</reference>
<keyword evidence="3" id="KW-1185">Reference proteome</keyword>
<dbReference type="RefSeq" id="WP_378613006.1">
    <property type="nucleotide sequence ID" value="NZ_JBHSAX010000014.1"/>
</dbReference>
<sequence>MQLARELLDESIAPGVPVNAVEDLRSYATHALKTDSGLGESRNAVGKAAAAIKPGITAGSHAYVVLQEHVRRHDAAYPDDWAEEFERGRAADIEGAARRVAAHILDAGYHRSSLHTWITNLRKRPDVCTVPDFLRGAAERLARPERGYAFCVPVTNEPPFTIDAATAPGWLTSTAAAAWKKRHAPDAVAVRHQGGFLLEIAARDVNSAADRARTRIANLQTKFNVGSRGAIQIAPWMWSKDKATAFATHTTNRTLDVRSFERLGLLPDLRMPDYITGALALLQPVRTGAAHIAIMSGWSAIESHLVGPDDADIVAAERFSLIVAASMPRGELTRLAHAYIRENDDALADELRGCPDNLSRARRFQRRLCSGEPLVMGRPTGLRSPGSSRSSRTPQPRSARPRPSSAKSSCASTASAMR</sequence>
<organism evidence="2 3">
    <name type="scientific">Nocardia jiangsuensis</name>
    <dbReference type="NCBI Taxonomy" id="1691563"/>
    <lineage>
        <taxon>Bacteria</taxon>
        <taxon>Bacillati</taxon>
        <taxon>Actinomycetota</taxon>
        <taxon>Actinomycetes</taxon>
        <taxon>Mycobacteriales</taxon>
        <taxon>Nocardiaceae</taxon>
        <taxon>Nocardia</taxon>
    </lineage>
</organism>
<accession>A0ABV8DT44</accession>
<dbReference type="Proteomes" id="UP001595696">
    <property type="component" value="Unassembled WGS sequence"/>
</dbReference>
<protein>
    <submittedName>
        <fullName evidence="2">Integrase</fullName>
    </submittedName>
</protein>
<proteinExistence type="predicted"/>
<name>A0ABV8DT44_9NOCA</name>
<dbReference type="EMBL" id="JBHSAX010000014">
    <property type="protein sequence ID" value="MFC3963267.1"/>
    <property type="molecule type" value="Genomic_DNA"/>
</dbReference>
<gene>
    <name evidence="2" type="ORF">ACFO0B_14845</name>
</gene>